<dbReference type="OrthoDB" id="6359816at2759"/>
<evidence type="ECO:0008006" key="4">
    <source>
        <dbReference type="Google" id="ProtNLM"/>
    </source>
</evidence>
<dbReference type="STRING" id="914234.M2PG16"/>
<reference evidence="2 3" key="1">
    <citation type="journal article" date="2012" name="Proc. Natl. Acad. Sci. U.S.A.">
        <title>Comparative genomics of Ceriporiopsis subvermispora and Phanerochaete chrysosporium provide insight into selective ligninolysis.</title>
        <authorList>
            <person name="Fernandez-Fueyo E."/>
            <person name="Ruiz-Duenas F.J."/>
            <person name="Ferreira P."/>
            <person name="Floudas D."/>
            <person name="Hibbett D.S."/>
            <person name="Canessa P."/>
            <person name="Larrondo L.F."/>
            <person name="James T.Y."/>
            <person name="Seelenfreund D."/>
            <person name="Lobos S."/>
            <person name="Polanco R."/>
            <person name="Tello M."/>
            <person name="Honda Y."/>
            <person name="Watanabe T."/>
            <person name="Watanabe T."/>
            <person name="Ryu J.S."/>
            <person name="Kubicek C.P."/>
            <person name="Schmoll M."/>
            <person name="Gaskell J."/>
            <person name="Hammel K.E."/>
            <person name="St John F.J."/>
            <person name="Vanden Wymelenberg A."/>
            <person name="Sabat G."/>
            <person name="Splinter BonDurant S."/>
            <person name="Syed K."/>
            <person name="Yadav J.S."/>
            <person name="Doddapaneni H."/>
            <person name="Subramanian V."/>
            <person name="Lavin J.L."/>
            <person name="Oguiza J.A."/>
            <person name="Perez G."/>
            <person name="Pisabarro A.G."/>
            <person name="Ramirez L."/>
            <person name="Santoyo F."/>
            <person name="Master E."/>
            <person name="Coutinho P.M."/>
            <person name="Henrissat B."/>
            <person name="Lombard V."/>
            <person name="Magnuson J.K."/>
            <person name="Kuees U."/>
            <person name="Hori C."/>
            <person name="Igarashi K."/>
            <person name="Samejima M."/>
            <person name="Held B.W."/>
            <person name="Barry K.W."/>
            <person name="LaButti K.M."/>
            <person name="Lapidus A."/>
            <person name="Lindquist E.A."/>
            <person name="Lucas S.M."/>
            <person name="Riley R."/>
            <person name="Salamov A.A."/>
            <person name="Hoffmeister D."/>
            <person name="Schwenk D."/>
            <person name="Hadar Y."/>
            <person name="Yarden O."/>
            <person name="de Vries R.P."/>
            <person name="Wiebenga A."/>
            <person name="Stenlid J."/>
            <person name="Eastwood D."/>
            <person name="Grigoriev I.V."/>
            <person name="Berka R.M."/>
            <person name="Blanchette R.A."/>
            <person name="Kersten P."/>
            <person name="Martinez A.T."/>
            <person name="Vicuna R."/>
            <person name="Cullen D."/>
        </authorList>
    </citation>
    <scope>NUCLEOTIDE SEQUENCE [LARGE SCALE GENOMIC DNA]</scope>
    <source>
        <strain evidence="2 3">B</strain>
    </source>
</reference>
<feature type="compositionally biased region" description="Acidic residues" evidence="1">
    <location>
        <begin position="94"/>
        <end position="129"/>
    </location>
</feature>
<dbReference type="InterPro" id="IPR011333">
    <property type="entry name" value="SKP1/BTB/POZ_sf"/>
</dbReference>
<dbReference type="EMBL" id="KB445801">
    <property type="protein sequence ID" value="EMD34904.1"/>
    <property type="molecule type" value="Genomic_DNA"/>
</dbReference>
<feature type="compositionally biased region" description="Polar residues" evidence="1">
    <location>
        <begin position="163"/>
        <end position="175"/>
    </location>
</feature>
<sequence>MPAAPAAGTTALAEVLYDAMMHPQSEGYKVVSFSQRNNTGWLCKSLTVCVHWAILSESGIDLSHLKHTRFTRWDDVNLSQHDYVLTDYLDDDSDFEDFGYDPDDDNDYETPESSSEDDGDSSGSEEDGEGGGLQNQRDDLMQELENSGHSEDEDHTCIDGMSVDQNEPGNHTPIDTKQIEDGHKSIAVPENNEATSGGTEQSQYDTVAVTEVASPTWIALVFYLYTGVISFTPLQSDVGDVERRLHIDKYQNDHPKRAPPCSAKSMYRLAKKLKHEGLKCQALNHLRAQLSERTIVTEIFSQFTSRHKEVQTMELDILAQHWATLKDSRLLAQKTEEF</sequence>
<feature type="compositionally biased region" description="Basic and acidic residues" evidence="1">
    <location>
        <begin position="136"/>
        <end position="157"/>
    </location>
</feature>
<keyword evidence="3" id="KW-1185">Reference proteome</keyword>
<dbReference type="AlphaFoldDB" id="M2PG16"/>
<evidence type="ECO:0000313" key="3">
    <source>
        <dbReference type="Proteomes" id="UP000016930"/>
    </source>
</evidence>
<evidence type="ECO:0000313" key="2">
    <source>
        <dbReference type="EMBL" id="EMD34904.1"/>
    </source>
</evidence>
<organism evidence="2 3">
    <name type="scientific">Ceriporiopsis subvermispora (strain B)</name>
    <name type="common">White-rot fungus</name>
    <name type="synonym">Gelatoporia subvermispora</name>
    <dbReference type="NCBI Taxonomy" id="914234"/>
    <lineage>
        <taxon>Eukaryota</taxon>
        <taxon>Fungi</taxon>
        <taxon>Dikarya</taxon>
        <taxon>Basidiomycota</taxon>
        <taxon>Agaricomycotina</taxon>
        <taxon>Agaricomycetes</taxon>
        <taxon>Polyporales</taxon>
        <taxon>Gelatoporiaceae</taxon>
        <taxon>Gelatoporia</taxon>
    </lineage>
</organism>
<feature type="region of interest" description="Disordered" evidence="1">
    <location>
        <begin position="94"/>
        <end position="177"/>
    </location>
</feature>
<protein>
    <recommendedName>
        <fullName evidence="4">BTB domain-containing protein</fullName>
    </recommendedName>
</protein>
<dbReference type="Proteomes" id="UP000016930">
    <property type="component" value="Unassembled WGS sequence"/>
</dbReference>
<proteinExistence type="predicted"/>
<dbReference type="Gene3D" id="3.30.710.10">
    <property type="entry name" value="Potassium Channel Kv1.1, Chain A"/>
    <property type="match status" value="1"/>
</dbReference>
<dbReference type="HOGENOM" id="CLU_043561_0_0_1"/>
<evidence type="ECO:0000256" key="1">
    <source>
        <dbReference type="SAM" id="MobiDB-lite"/>
    </source>
</evidence>
<name>M2PG16_CERS8</name>
<gene>
    <name evidence="2" type="ORF">CERSUDRAFT_96817</name>
</gene>
<accession>M2PG16</accession>